<evidence type="ECO:0000313" key="1">
    <source>
        <dbReference type="EMBL" id="NMP26880.1"/>
    </source>
</evidence>
<organism evidence="1 2">
    <name type="scientific">Rouxiella aceris</name>
    <dbReference type="NCBI Taxonomy" id="2703884"/>
    <lineage>
        <taxon>Bacteria</taxon>
        <taxon>Pseudomonadati</taxon>
        <taxon>Pseudomonadota</taxon>
        <taxon>Gammaproteobacteria</taxon>
        <taxon>Enterobacterales</taxon>
        <taxon>Yersiniaceae</taxon>
        <taxon>Rouxiella</taxon>
    </lineage>
</organism>
<keyword evidence="2" id="KW-1185">Reference proteome</keyword>
<dbReference type="Proteomes" id="UP000585363">
    <property type="component" value="Unassembled WGS sequence"/>
</dbReference>
<reference evidence="1 2" key="2">
    <citation type="submission" date="2020-06" db="EMBL/GenBank/DDBJ databases">
        <title>Polyphasic characterization of a Rahnella strain isolated from tree sap.</title>
        <authorList>
            <person name="Kim I.S."/>
        </authorList>
    </citation>
    <scope>NUCLEOTIDE SEQUENCE [LARGE SCALE GENOMIC DNA]</scope>
    <source>
        <strain evidence="1 2">SAP-1</strain>
    </source>
</reference>
<dbReference type="GO" id="GO:0006270">
    <property type="term" value="P:DNA replication initiation"/>
    <property type="evidence" value="ECO:0007669"/>
    <property type="project" value="InterPro"/>
</dbReference>
<accession>A0A848MIH2</accession>
<sequence>MDRCAEGNHWPPDLAEFTAIAGEYSANPLGLQVSDVMDEYWRYAKDCWKYDCAEKFPWRHPVLYQICPELRRDGARRNLPHKELEALAKRMLDKWIKHVSMGQSVPPIRKKIAAPARHEGLTPAQQMLAGQRYVK</sequence>
<protein>
    <submittedName>
        <fullName evidence="1">Replication protein</fullName>
    </submittedName>
</protein>
<proteinExistence type="predicted"/>
<dbReference type="Pfam" id="PF06992">
    <property type="entry name" value="Phage_lambda_P"/>
    <property type="match status" value="1"/>
</dbReference>
<dbReference type="AlphaFoldDB" id="A0A848MIH2"/>
<comment type="caution">
    <text evidence="1">The sequence shown here is derived from an EMBL/GenBank/DDBJ whole genome shotgun (WGS) entry which is preliminary data.</text>
</comment>
<reference evidence="1 2" key="1">
    <citation type="submission" date="2020-01" db="EMBL/GenBank/DDBJ databases">
        <authorList>
            <person name="Lee S.D."/>
        </authorList>
    </citation>
    <scope>NUCLEOTIDE SEQUENCE [LARGE SCALE GENOMIC DNA]</scope>
    <source>
        <strain evidence="1 2">SAP-1</strain>
    </source>
</reference>
<dbReference type="EMBL" id="JAADJU010000004">
    <property type="protein sequence ID" value="NMP26880.1"/>
    <property type="molecule type" value="Genomic_DNA"/>
</dbReference>
<dbReference type="InterPro" id="IPR009731">
    <property type="entry name" value="P-like"/>
</dbReference>
<name>A0A848MIH2_9GAMM</name>
<gene>
    <name evidence="1" type="ORF">GW590_08385</name>
</gene>
<evidence type="ECO:0000313" key="2">
    <source>
        <dbReference type="Proteomes" id="UP000585363"/>
    </source>
</evidence>